<protein>
    <submittedName>
        <fullName evidence="4">Phage tail sheath family protein</fullName>
    </submittedName>
</protein>
<dbReference type="InterPro" id="IPR020287">
    <property type="entry name" value="Tail_sheath_C"/>
</dbReference>
<dbReference type="OrthoDB" id="9767864at2"/>
<sequence length="538" mass="57256">MPSYLSPGVYVEEVASGSRPIEGVGTSVAAFVGLAPTGPLNEPTLVTNWSQYVASFGEFTDGYFLAHSVYGFFNNGGSAAYVVRVGGVHGGVSGGVPGEGTQGRAAVAGGNSAAPAALPPGEAKQLGTFKVAALAPGESGGTISVEVADAEGEGPADRFRLVVKDGEKTAETFDVTAKKGNRNYVVTQVKERSKLITVSEAAPAGQLARPENQSVALEVPTTAAAPAVPSQEDGDQVGIGEYLGDSADRTGFGGLEAVDEISMVAVPDLMAAYQRGAIDLESVKAVQLGLIAHCELMGDRLAIIDPPPGLNARQVRVWRQDTAGYDSKYAALYYPWIKVFDPASGQTRMIPPSGHVSGIWARNDFERGVHKAPANEVVRGAVDLEMQITRGEQDLLNPLGINCIRAFPGRGIRVWGARTLSSDPAWRYLNVRRYFNYLEESILTGTQWVVFEPNDQALWARIRRNISAFLVTEWRNGALFGGTPEDAYYVKCDAETNPPESVDLGRVICEIGVSPVKPAEFVIFRLAQFSSGGGELDE</sequence>
<comment type="caution">
    <text evidence="4">The sequence shown here is derived from an EMBL/GenBank/DDBJ whole genome shotgun (WGS) entry which is preliminary data.</text>
</comment>
<evidence type="ECO:0000313" key="4">
    <source>
        <dbReference type="EMBL" id="TKA11593.1"/>
    </source>
</evidence>
<evidence type="ECO:0000313" key="5">
    <source>
        <dbReference type="Proteomes" id="UP000305778"/>
    </source>
</evidence>
<dbReference type="PANTHER" id="PTHR35861:SF1">
    <property type="entry name" value="PHAGE TAIL SHEATH PROTEIN"/>
    <property type="match status" value="1"/>
</dbReference>
<evidence type="ECO:0000256" key="1">
    <source>
        <dbReference type="ARBA" id="ARBA00008005"/>
    </source>
</evidence>
<dbReference type="Gene3D" id="3.40.50.11780">
    <property type="match status" value="2"/>
</dbReference>
<dbReference type="AlphaFoldDB" id="A0A4U0SQT1"/>
<evidence type="ECO:0000259" key="2">
    <source>
        <dbReference type="Pfam" id="PF04984"/>
    </source>
</evidence>
<name>A0A4U0SQT1_9ACTN</name>
<dbReference type="Pfam" id="PF17482">
    <property type="entry name" value="Phage_sheath_1C"/>
    <property type="match status" value="1"/>
</dbReference>
<accession>A0A4U0SQT1</accession>
<dbReference type="Pfam" id="PF04984">
    <property type="entry name" value="Phage_sheath_1"/>
    <property type="match status" value="1"/>
</dbReference>
<dbReference type="InterPro" id="IPR052042">
    <property type="entry name" value="Tail_sheath_structural"/>
</dbReference>
<dbReference type="PANTHER" id="PTHR35861">
    <property type="match status" value="1"/>
</dbReference>
<organism evidence="4 5">
    <name type="scientific">Actinacidiphila oryziradicis</name>
    <dbReference type="NCBI Taxonomy" id="2571141"/>
    <lineage>
        <taxon>Bacteria</taxon>
        <taxon>Bacillati</taxon>
        <taxon>Actinomycetota</taxon>
        <taxon>Actinomycetes</taxon>
        <taxon>Kitasatosporales</taxon>
        <taxon>Streptomycetaceae</taxon>
        <taxon>Actinacidiphila</taxon>
    </lineage>
</organism>
<keyword evidence="5" id="KW-1185">Reference proteome</keyword>
<evidence type="ECO:0000259" key="3">
    <source>
        <dbReference type="Pfam" id="PF17482"/>
    </source>
</evidence>
<dbReference type="Proteomes" id="UP000305778">
    <property type="component" value="Unassembled WGS sequence"/>
</dbReference>
<dbReference type="RefSeq" id="WP_136723056.1">
    <property type="nucleotide sequence ID" value="NZ_SUMC01000007.1"/>
</dbReference>
<dbReference type="EMBL" id="SUMC01000007">
    <property type="protein sequence ID" value="TKA11593.1"/>
    <property type="molecule type" value="Genomic_DNA"/>
</dbReference>
<dbReference type="InterPro" id="IPR035089">
    <property type="entry name" value="Phage_sheath_subtilisin"/>
</dbReference>
<reference evidence="4 5" key="1">
    <citation type="submission" date="2019-04" db="EMBL/GenBank/DDBJ databases">
        <title>Streptomyces oryziradicis sp. nov., a novel actinomycete isolated from rhizosphere soil of rice (Oryza sativa L.).</title>
        <authorList>
            <person name="Li C."/>
        </authorList>
    </citation>
    <scope>NUCLEOTIDE SEQUENCE [LARGE SCALE GENOMIC DNA]</scope>
    <source>
        <strain evidence="4 5">NEAU-C40</strain>
    </source>
</reference>
<feature type="domain" description="Tail sheath protein subtilisin-like" evidence="2">
    <location>
        <begin position="268"/>
        <end position="420"/>
    </location>
</feature>
<proteinExistence type="inferred from homology"/>
<gene>
    <name evidence="4" type="ORF">FCI23_09565</name>
</gene>
<feature type="domain" description="Tail sheath protein C-terminal" evidence="3">
    <location>
        <begin position="421"/>
        <end position="526"/>
    </location>
</feature>
<comment type="similarity">
    <text evidence="1">Belongs to the myoviridae tail sheath protein family.</text>
</comment>